<evidence type="ECO:0000313" key="5">
    <source>
        <dbReference type="Proteomes" id="UP000245293"/>
    </source>
</evidence>
<name>A0A2V1P411_9RHOB</name>
<gene>
    <name evidence="4" type="ORF">DFK10_13270</name>
</gene>
<keyword evidence="1" id="KW-0808">Transferase</keyword>
<keyword evidence="5" id="KW-1185">Reference proteome</keyword>
<dbReference type="EMBL" id="QETF01000017">
    <property type="protein sequence ID" value="PWG16157.1"/>
    <property type="molecule type" value="Genomic_DNA"/>
</dbReference>
<protein>
    <recommendedName>
        <fullName evidence="3">Sulfotransferase domain-containing protein</fullName>
    </recommendedName>
</protein>
<comment type="caution">
    <text evidence="4">The sequence shown here is derived from an EMBL/GenBank/DDBJ whole genome shotgun (WGS) entry which is preliminary data.</text>
</comment>
<accession>A0A2V1P411</accession>
<evidence type="ECO:0000256" key="2">
    <source>
        <dbReference type="ARBA" id="ARBA00023180"/>
    </source>
</evidence>
<dbReference type="PANTHER" id="PTHR10605:SF56">
    <property type="entry name" value="BIFUNCTIONAL HEPARAN SULFATE N-DEACETYLASE_N-SULFOTRANSFERASE"/>
    <property type="match status" value="1"/>
</dbReference>
<evidence type="ECO:0000259" key="3">
    <source>
        <dbReference type="Pfam" id="PF00685"/>
    </source>
</evidence>
<dbReference type="PANTHER" id="PTHR10605">
    <property type="entry name" value="HEPARAN SULFATE SULFOTRANSFERASE"/>
    <property type="match status" value="1"/>
</dbReference>
<organism evidence="4 5">
    <name type="scientific">Salibaculum griseiflavum</name>
    <dbReference type="NCBI Taxonomy" id="1914409"/>
    <lineage>
        <taxon>Bacteria</taxon>
        <taxon>Pseudomonadati</taxon>
        <taxon>Pseudomonadota</taxon>
        <taxon>Alphaproteobacteria</taxon>
        <taxon>Rhodobacterales</taxon>
        <taxon>Roseobacteraceae</taxon>
        <taxon>Salibaculum</taxon>
    </lineage>
</organism>
<dbReference type="Proteomes" id="UP000245293">
    <property type="component" value="Unassembled WGS sequence"/>
</dbReference>
<dbReference type="GO" id="GO:0008146">
    <property type="term" value="F:sulfotransferase activity"/>
    <property type="evidence" value="ECO:0007669"/>
    <property type="project" value="InterPro"/>
</dbReference>
<dbReference type="Pfam" id="PF00685">
    <property type="entry name" value="Sulfotransfer_1"/>
    <property type="match status" value="1"/>
</dbReference>
<reference evidence="5" key="1">
    <citation type="submission" date="2018-05" db="EMBL/GenBank/DDBJ databases">
        <authorList>
            <person name="Du Z."/>
            <person name="Wang X."/>
        </authorList>
    </citation>
    <scope>NUCLEOTIDE SEQUENCE [LARGE SCALE GENOMIC DNA]</scope>
    <source>
        <strain evidence="5">WDS4C29</strain>
    </source>
</reference>
<dbReference type="Gene3D" id="3.40.50.300">
    <property type="entry name" value="P-loop containing nucleotide triphosphate hydrolases"/>
    <property type="match status" value="1"/>
</dbReference>
<dbReference type="InterPro" id="IPR000863">
    <property type="entry name" value="Sulfotransferase_dom"/>
</dbReference>
<dbReference type="InterPro" id="IPR027417">
    <property type="entry name" value="P-loop_NTPase"/>
</dbReference>
<dbReference type="AlphaFoldDB" id="A0A2V1P411"/>
<evidence type="ECO:0000256" key="1">
    <source>
        <dbReference type="ARBA" id="ARBA00022679"/>
    </source>
</evidence>
<sequence length="288" mass="33877">MINTHIIGVAKCGTTTLAEYLGRHSEIKIAKGKEVHFFDVNECVDRGYDYYHKIFGPKLKVNIDATPAYIRREIYLKRLHDYYHFHNLTPRIIILVRNPVDRAISHYLHRYRTGHESAAFFKIIKDQMKNGFHDHDEWDQYVGDGEYSRIFTIVQKYFSNENVLVLRDIDLKQAPHETLRKVQAFLQVDDQTKDILEAGNSEKNVTSSPRSLFLSRLLARNGIGKEIIKKILGRDKSRRLRFLLSRLNTVNQPLEFSNNLRNSDDLLELQKYYEKDRDYLLDNFGIEV</sequence>
<dbReference type="OrthoDB" id="7210452at2"/>
<proteinExistence type="predicted"/>
<feature type="domain" description="Sulfotransferase" evidence="3">
    <location>
        <begin position="6"/>
        <end position="197"/>
    </location>
</feature>
<dbReference type="InterPro" id="IPR037359">
    <property type="entry name" value="NST/OST"/>
</dbReference>
<dbReference type="SUPFAM" id="SSF52540">
    <property type="entry name" value="P-loop containing nucleoside triphosphate hydrolases"/>
    <property type="match status" value="1"/>
</dbReference>
<dbReference type="RefSeq" id="WP_109389523.1">
    <property type="nucleotide sequence ID" value="NZ_QETF01000017.1"/>
</dbReference>
<evidence type="ECO:0000313" key="4">
    <source>
        <dbReference type="EMBL" id="PWG16157.1"/>
    </source>
</evidence>
<keyword evidence="2" id="KW-0325">Glycoprotein</keyword>